<evidence type="ECO:0000313" key="1">
    <source>
        <dbReference type="EMBL" id="GFY63912.1"/>
    </source>
</evidence>
<proteinExistence type="predicted"/>
<keyword evidence="2" id="KW-1185">Reference proteome</keyword>
<comment type="caution">
    <text evidence="1">The sequence shown here is derived from an EMBL/GenBank/DDBJ whole genome shotgun (WGS) entry which is preliminary data.</text>
</comment>
<gene>
    <name evidence="1" type="ORF">TNIN_496811</name>
</gene>
<dbReference type="AlphaFoldDB" id="A0A8X6Y212"/>
<organism evidence="1 2">
    <name type="scientific">Trichonephila inaurata madagascariensis</name>
    <dbReference type="NCBI Taxonomy" id="2747483"/>
    <lineage>
        <taxon>Eukaryota</taxon>
        <taxon>Metazoa</taxon>
        <taxon>Ecdysozoa</taxon>
        <taxon>Arthropoda</taxon>
        <taxon>Chelicerata</taxon>
        <taxon>Arachnida</taxon>
        <taxon>Araneae</taxon>
        <taxon>Araneomorphae</taxon>
        <taxon>Entelegynae</taxon>
        <taxon>Araneoidea</taxon>
        <taxon>Nephilidae</taxon>
        <taxon>Trichonephila</taxon>
        <taxon>Trichonephila inaurata</taxon>
    </lineage>
</organism>
<protein>
    <submittedName>
        <fullName evidence="1">Uncharacterized protein</fullName>
    </submittedName>
</protein>
<dbReference type="EMBL" id="BMAV01014977">
    <property type="protein sequence ID" value="GFY63912.1"/>
    <property type="molecule type" value="Genomic_DNA"/>
</dbReference>
<accession>A0A8X6Y212</accession>
<reference evidence="1" key="1">
    <citation type="submission" date="2020-08" db="EMBL/GenBank/DDBJ databases">
        <title>Multicomponent nature underlies the extraordinary mechanical properties of spider dragline silk.</title>
        <authorList>
            <person name="Kono N."/>
            <person name="Nakamura H."/>
            <person name="Mori M."/>
            <person name="Yoshida Y."/>
            <person name="Ohtoshi R."/>
            <person name="Malay A.D."/>
            <person name="Moran D.A.P."/>
            <person name="Tomita M."/>
            <person name="Numata K."/>
            <person name="Arakawa K."/>
        </authorList>
    </citation>
    <scope>NUCLEOTIDE SEQUENCE</scope>
</reference>
<evidence type="ECO:0000313" key="2">
    <source>
        <dbReference type="Proteomes" id="UP000886998"/>
    </source>
</evidence>
<dbReference type="Proteomes" id="UP000886998">
    <property type="component" value="Unassembled WGS sequence"/>
</dbReference>
<feature type="non-terminal residue" evidence="1">
    <location>
        <position position="1"/>
    </location>
</feature>
<sequence length="133" mass="15017">MAPPPEQTSNKSKETPLGENRGFDLKNIFFRFEELSRLANIEPKFFSLTTMAMNTDITTDMDYQHAILPNSGNSTPERPIGPTPCARLEATKADIQRYTLIAQGFENMLTTLRQSNAQDEDDPTFVEMLSKRA</sequence>
<name>A0A8X6Y212_9ARAC</name>